<evidence type="ECO:0000259" key="7">
    <source>
        <dbReference type="PROSITE" id="PS50255"/>
    </source>
</evidence>
<evidence type="ECO:0000256" key="6">
    <source>
        <dbReference type="SAM" id="MobiDB-lite"/>
    </source>
</evidence>
<sequence length="869" mass="94087">MDASGLYAQGHENYDPRKSEAGLLKAEFYPGLGEAPPLIGGKFGFPFDVVNLVPSDEQNFQKARRIVIALVQRITMNYYFSMRLGRAPPPYTGYDPTVNLGIDLAFNNVGLRYGHSTINSMIYRMDEKGHPHRKGHLIVEEVFLENNVATLLEDGIDPIIRGFSTQPEQKADARYVLVVRESMPLATLFERYDLVAISIQSKDLAVPRPDTAYGGTNGAQSFSVLTSKTYTHSFTVARAKNTGDSHDVAITNMDMPMIFAASSSITPGDRGALSRAHAVVNFVTGAVTVPDSTTQALVQIERLPRAKVNEANGDNSKSTCKQNDTLPKSDWHEVHDRVEAGEKLFVVKNIVYDAAPFLQKHPGGSKLLSNVVGLDATYVFYGRKPVKGAKGGKLKENEAASPIYHAHSRLAMSLLLKLAVAVLVSVRNDFNDNDDTDAEEVDTNNILKSSVMLDHSDVEASAGPKGIGQQLRGNLARLSSRNVIQAADRHNCPLRARISRVRGRDADQTLAIRVVAQPVGRKTNLAQPDVPPAADPEAFIVPGQCVIVQFITDQGEVVTRQYTPYKSRNVGTIDLYIRMTDGIMTRYLRECKSLRIRGPIEHAPDAPNPARRNGCWDSIGMIAGGSGLTPMLLIMDYHLRFAPRAPGSARPNLSMALLNINHSDVDVFAQEDLKIAEQRSQGTLTITTFSTTAASGPAATAPSATMLGDKITRIQSLQMAAGSDGGKGMGRKRTSGSGSGTSEMGFAASHKSSVALLPKTQQQPPAAHRNMGYNEVNQNVSKAFIDSPPVSEASSPGSSSPAPKHNYARRAFERLLSETGSETEGSSDDNNEPVKKATTIFVCGPPPMQAAVLELLLSLKYAPDSIIIL</sequence>
<organism evidence="8 9">
    <name type="scientific">Powellomyces hirtus</name>
    <dbReference type="NCBI Taxonomy" id="109895"/>
    <lineage>
        <taxon>Eukaryota</taxon>
        <taxon>Fungi</taxon>
        <taxon>Fungi incertae sedis</taxon>
        <taxon>Chytridiomycota</taxon>
        <taxon>Chytridiomycota incertae sedis</taxon>
        <taxon>Chytridiomycetes</taxon>
        <taxon>Spizellomycetales</taxon>
        <taxon>Powellomycetaceae</taxon>
        <taxon>Powellomyces</taxon>
    </lineage>
</organism>
<dbReference type="SUPFAM" id="SSF55856">
    <property type="entry name" value="Cytochrome b5-like heme/steroid binding domain"/>
    <property type="match status" value="1"/>
</dbReference>
<proteinExistence type="predicted"/>
<dbReference type="InterPro" id="IPR001199">
    <property type="entry name" value="Cyt_B5-like_heme/steroid-bd"/>
</dbReference>
<dbReference type="PANTHER" id="PTHR11475:SF144">
    <property type="entry name" value="NAD(P)H OXIDASE (H2O2-FORMING)"/>
    <property type="match status" value="1"/>
</dbReference>
<dbReference type="AlphaFoldDB" id="A0A507E418"/>
<dbReference type="InterPro" id="IPR037120">
    <property type="entry name" value="Haem_peroxidase_sf_animal"/>
</dbReference>
<dbReference type="Gene3D" id="3.40.50.80">
    <property type="entry name" value="Nucleotide-binding domain of ferredoxin-NADP reductase (FNR) module"/>
    <property type="match status" value="1"/>
</dbReference>
<feature type="compositionally biased region" description="Low complexity" evidence="6">
    <location>
        <begin position="787"/>
        <end position="803"/>
    </location>
</feature>
<dbReference type="InterPro" id="IPR010255">
    <property type="entry name" value="Haem_peroxidase_sf"/>
</dbReference>
<dbReference type="Gene3D" id="1.10.640.10">
    <property type="entry name" value="Haem peroxidase domain superfamily, animal type"/>
    <property type="match status" value="1"/>
</dbReference>
<dbReference type="InterPro" id="IPR008333">
    <property type="entry name" value="Cbr1-like_FAD-bd_dom"/>
</dbReference>
<dbReference type="SUPFAM" id="SSF52343">
    <property type="entry name" value="Ferredoxin reductase-like, C-terminal NADP-linked domain"/>
    <property type="match status" value="1"/>
</dbReference>
<evidence type="ECO:0000313" key="8">
    <source>
        <dbReference type="EMBL" id="TPX57850.1"/>
    </source>
</evidence>
<dbReference type="STRING" id="109895.A0A507E418"/>
<evidence type="ECO:0000313" key="9">
    <source>
        <dbReference type="Proteomes" id="UP000318582"/>
    </source>
</evidence>
<feature type="region of interest" description="Disordered" evidence="6">
    <location>
        <begin position="721"/>
        <end position="745"/>
    </location>
</feature>
<dbReference type="Proteomes" id="UP000318582">
    <property type="component" value="Unassembled WGS sequence"/>
</dbReference>
<feature type="binding site" description="axial binding residue" evidence="5">
    <location>
        <position position="115"/>
    </location>
    <ligand>
        <name>heme b</name>
        <dbReference type="ChEBI" id="CHEBI:60344"/>
    </ligand>
    <ligandPart>
        <name>Fe</name>
        <dbReference type="ChEBI" id="CHEBI:18248"/>
    </ligandPart>
</feature>
<dbReference type="InterPro" id="IPR018506">
    <property type="entry name" value="Cyt_B5_heme-BS"/>
</dbReference>
<dbReference type="PROSITE" id="PS50292">
    <property type="entry name" value="PEROXIDASE_3"/>
    <property type="match status" value="1"/>
</dbReference>
<accession>A0A507E418</accession>
<keyword evidence="9" id="KW-1185">Reference proteome</keyword>
<dbReference type="GO" id="GO:0020037">
    <property type="term" value="F:heme binding"/>
    <property type="evidence" value="ECO:0007669"/>
    <property type="project" value="InterPro"/>
</dbReference>
<comment type="caution">
    <text evidence="8">The sequence shown here is derived from an EMBL/GenBank/DDBJ whole genome shotgun (WGS) entry which is preliminary data.</text>
</comment>
<dbReference type="PROSITE" id="PS00191">
    <property type="entry name" value="CYTOCHROME_B5_1"/>
    <property type="match status" value="1"/>
</dbReference>
<dbReference type="Gene3D" id="3.10.120.10">
    <property type="entry name" value="Cytochrome b5-like heme/steroid binding domain"/>
    <property type="match status" value="1"/>
</dbReference>
<gene>
    <name evidence="8" type="ORF">PhCBS80983_g03553</name>
</gene>
<dbReference type="InterPro" id="IPR039261">
    <property type="entry name" value="FNR_nucleotide-bd"/>
</dbReference>
<name>A0A507E418_9FUNG</name>
<dbReference type="GO" id="GO:0046872">
    <property type="term" value="F:metal ion binding"/>
    <property type="evidence" value="ECO:0007669"/>
    <property type="project" value="UniProtKB-KW"/>
</dbReference>
<dbReference type="Gene3D" id="2.40.30.10">
    <property type="entry name" value="Translation factors"/>
    <property type="match status" value="1"/>
</dbReference>
<dbReference type="EMBL" id="QEAQ01000046">
    <property type="protein sequence ID" value="TPX57850.1"/>
    <property type="molecule type" value="Genomic_DNA"/>
</dbReference>
<reference evidence="8 9" key="1">
    <citation type="journal article" date="2019" name="Sci. Rep.">
        <title>Comparative genomics of chytrid fungi reveal insights into the obligate biotrophic and pathogenic lifestyle of Synchytrium endobioticum.</title>
        <authorList>
            <person name="van de Vossenberg B.T.L.H."/>
            <person name="Warris S."/>
            <person name="Nguyen H.D.T."/>
            <person name="van Gent-Pelzer M.P.E."/>
            <person name="Joly D.L."/>
            <person name="van de Geest H.C."/>
            <person name="Bonants P.J.M."/>
            <person name="Smith D.S."/>
            <person name="Levesque C.A."/>
            <person name="van der Lee T.A.J."/>
        </authorList>
    </citation>
    <scope>NUCLEOTIDE SEQUENCE [LARGE SCALE GENOMIC DNA]</scope>
    <source>
        <strain evidence="8 9">CBS 809.83</strain>
    </source>
</reference>
<dbReference type="PANTHER" id="PTHR11475">
    <property type="entry name" value="OXIDASE/PEROXIDASE"/>
    <property type="match status" value="1"/>
</dbReference>
<feature type="domain" description="Cytochrome b5 heme-binding" evidence="7">
    <location>
        <begin position="335"/>
        <end position="424"/>
    </location>
</feature>
<dbReference type="Pfam" id="PF00173">
    <property type="entry name" value="Cyt-b5"/>
    <property type="match status" value="1"/>
</dbReference>
<evidence type="ECO:0000256" key="5">
    <source>
        <dbReference type="PIRSR" id="PIRSR619791-2"/>
    </source>
</evidence>
<keyword evidence="2 5" id="KW-0479">Metal-binding</keyword>
<feature type="region of interest" description="Disordered" evidence="6">
    <location>
        <begin position="786"/>
        <end position="805"/>
    </location>
</feature>
<dbReference type="InterPro" id="IPR017938">
    <property type="entry name" value="Riboflavin_synthase-like_b-brl"/>
</dbReference>
<dbReference type="SUPFAM" id="SSF48113">
    <property type="entry name" value="Heme-dependent peroxidases"/>
    <property type="match status" value="1"/>
</dbReference>
<evidence type="ECO:0000256" key="1">
    <source>
        <dbReference type="ARBA" id="ARBA00022617"/>
    </source>
</evidence>
<evidence type="ECO:0000256" key="4">
    <source>
        <dbReference type="ARBA" id="ARBA00023004"/>
    </source>
</evidence>
<dbReference type="InterPro" id="IPR036400">
    <property type="entry name" value="Cyt_B5-like_heme/steroid_sf"/>
</dbReference>
<protein>
    <recommendedName>
        <fullName evidence="7">Cytochrome b5 heme-binding domain-containing protein</fullName>
    </recommendedName>
</protein>
<dbReference type="Pfam" id="PF03098">
    <property type="entry name" value="An_peroxidase"/>
    <property type="match status" value="1"/>
</dbReference>
<keyword evidence="1 5" id="KW-0349">Heme</keyword>
<keyword evidence="3" id="KW-0560">Oxidoreductase</keyword>
<dbReference type="Pfam" id="PF00970">
    <property type="entry name" value="FAD_binding_6"/>
    <property type="match status" value="1"/>
</dbReference>
<evidence type="ECO:0000256" key="2">
    <source>
        <dbReference type="ARBA" id="ARBA00022723"/>
    </source>
</evidence>
<dbReference type="InterPro" id="IPR019791">
    <property type="entry name" value="Haem_peroxidase_animal"/>
</dbReference>
<dbReference type="PROSITE" id="PS50255">
    <property type="entry name" value="CYTOCHROME_B5_2"/>
    <property type="match status" value="1"/>
</dbReference>
<dbReference type="GO" id="GO:0004601">
    <property type="term" value="F:peroxidase activity"/>
    <property type="evidence" value="ECO:0007669"/>
    <property type="project" value="InterPro"/>
</dbReference>
<dbReference type="GO" id="GO:0006979">
    <property type="term" value="P:response to oxidative stress"/>
    <property type="evidence" value="ECO:0007669"/>
    <property type="project" value="InterPro"/>
</dbReference>
<keyword evidence="4 5" id="KW-0408">Iron</keyword>
<evidence type="ECO:0000256" key="3">
    <source>
        <dbReference type="ARBA" id="ARBA00023002"/>
    </source>
</evidence>
<dbReference type="SUPFAM" id="SSF63380">
    <property type="entry name" value="Riboflavin synthase domain-like"/>
    <property type="match status" value="1"/>
</dbReference>